<dbReference type="CDD" id="cd18741">
    <property type="entry name" value="PIN_VapC4-5_FitB-like"/>
    <property type="match status" value="1"/>
</dbReference>
<dbReference type="GO" id="GO:0016787">
    <property type="term" value="F:hydrolase activity"/>
    <property type="evidence" value="ECO:0007669"/>
    <property type="project" value="UniProtKB-KW"/>
</dbReference>
<gene>
    <name evidence="8" type="primary">vapC</name>
    <name evidence="10" type="ORF">L21SP4_01439</name>
</gene>
<name>A0A0G3EIN9_9BACT</name>
<dbReference type="PANTHER" id="PTHR33653">
    <property type="entry name" value="RIBONUCLEASE VAPC2"/>
    <property type="match status" value="1"/>
</dbReference>
<evidence type="ECO:0000256" key="3">
    <source>
        <dbReference type="ARBA" id="ARBA00022722"/>
    </source>
</evidence>
<dbReference type="Gene3D" id="3.40.50.1010">
    <property type="entry name" value="5'-nuclease"/>
    <property type="match status" value="1"/>
</dbReference>
<feature type="binding site" evidence="8">
    <location>
        <position position="8"/>
    </location>
    <ligand>
        <name>Mg(2+)</name>
        <dbReference type="ChEBI" id="CHEBI:18420"/>
    </ligand>
</feature>
<keyword evidence="2 8" id="KW-1277">Toxin-antitoxin system</keyword>
<organism evidence="10 11">
    <name type="scientific">Kiritimatiella glycovorans</name>
    <dbReference type="NCBI Taxonomy" id="1307763"/>
    <lineage>
        <taxon>Bacteria</taxon>
        <taxon>Pseudomonadati</taxon>
        <taxon>Kiritimatiellota</taxon>
        <taxon>Kiritimatiellia</taxon>
        <taxon>Kiritimatiellales</taxon>
        <taxon>Kiritimatiellaceae</taxon>
        <taxon>Kiritimatiella</taxon>
    </lineage>
</organism>
<dbReference type="GO" id="GO:0090729">
    <property type="term" value="F:toxin activity"/>
    <property type="evidence" value="ECO:0007669"/>
    <property type="project" value="UniProtKB-KW"/>
</dbReference>
<evidence type="ECO:0000256" key="6">
    <source>
        <dbReference type="ARBA" id="ARBA00022842"/>
    </source>
</evidence>
<dbReference type="KEGG" id="vbl:L21SP4_01439"/>
<comment type="cofactor">
    <cofactor evidence="1 8">
        <name>Mg(2+)</name>
        <dbReference type="ChEBI" id="CHEBI:18420"/>
    </cofactor>
</comment>
<dbReference type="AlphaFoldDB" id="A0A0G3EIN9"/>
<comment type="function">
    <text evidence="8">Toxic component of a toxin-antitoxin (TA) system. An RNase.</text>
</comment>
<keyword evidence="6 8" id="KW-0460">Magnesium</keyword>
<dbReference type="InterPro" id="IPR002716">
    <property type="entry name" value="PIN_dom"/>
</dbReference>
<sequence>MTPPLLVDTDVLIDFLRGYAEADLLLRNEGSRMVLSSIVVAELYSGVRGEKERCTLDELTGLFPVIPVSRDIAIAGGIYRNKFAKTHGVGLADALIAATAQSRSAQLATLNVKHYPMFPDLKPAYVKNFA</sequence>
<dbReference type="EC" id="3.1.-.-" evidence="8"/>
<evidence type="ECO:0000256" key="1">
    <source>
        <dbReference type="ARBA" id="ARBA00001946"/>
    </source>
</evidence>
<dbReference type="EMBL" id="CP010904">
    <property type="protein sequence ID" value="AKJ64685.1"/>
    <property type="molecule type" value="Genomic_DNA"/>
</dbReference>
<dbReference type="SUPFAM" id="SSF88723">
    <property type="entry name" value="PIN domain-like"/>
    <property type="match status" value="1"/>
</dbReference>
<dbReference type="RefSeq" id="WP_052881989.1">
    <property type="nucleotide sequence ID" value="NZ_CP010904.1"/>
</dbReference>
<dbReference type="HAMAP" id="MF_00265">
    <property type="entry name" value="VapC_Nob1"/>
    <property type="match status" value="1"/>
</dbReference>
<evidence type="ECO:0000256" key="5">
    <source>
        <dbReference type="ARBA" id="ARBA00022801"/>
    </source>
</evidence>
<evidence type="ECO:0000313" key="11">
    <source>
        <dbReference type="Proteomes" id="UP000035268"/>
    </source>
</evidence>
<feature type="domain" description="PIN" evidence="9">
    <location>
        <begin position="6"/>
        <end position="111"/>
    </location>
</feature>
<dbReference type="InterPro" id="IPR029060">
    <property type="entry name" value="PIN-like_dom_sf"/>
</dbReference>
<evidence type="ECO:0000259" key="9">
    <source>
        <dbReference type="Pfam" id="PF01850"/>
    </source>
</evidence>
<dbReference type="InterPro" id="IPR022907">
    <property type="entry name" value="VapC_family"/>
</dbReference>
<evidence type="ECO:0000313" key="10">
    <source>
        <dbReference type="EMBL" id="AKJ64685.1"/>
    </source>
</evidence>
<evidence type="ECO:0000256" key="8">
    <source>
        <dbReference type="HAMAP-Rule" id="MF_00265"/>
    </source>
</evidence>
<dbReference type="InterPro" id="IPR050556">
    <property type="entry name" value="Type_II_TA_system_RNase"/>
</dbReference>
<comment type="similarity">
    <text evidence="7 8">Belongs to the PINc/VapC protein family.</text>
</comment>
<dbReference type="GO" id="GO:0000287">
    <property type="term" value="F:magnesium ion binding"/>
    <property type="evidence" value="ECO:0007669"/>
    <property type="project" value="UniProtKB-UniRule"/>
</dbReference>
<dbReference type="Pfam" id="PF01850">
    <property type="entry name" value="PIN"/>
    <property type="match status" value="1"/>
</dbReference>
<keyword evidence="3 8" id="KW-0540">Nuclease</keyword>
<dbReference type="OrthoDB" id="532510at2"/>
<keyword evidence="4 8" id="KW-0479">Metal-binding</keyword>
<reference evidence="10 11" key="2">
    <citation type="journal article" date="2016" name="ISME J.">
        <title>Characterization of the first cultured representative of Verrucomicrobia subdivision 5 indicates the proposal of a novel phylum.</title>
        <authorList>
            <person name="Spring S."/>
            <person name="Bunk B."/>
            <person name="Sproer C."/>
            <person name="Schumann P."/>
            <person name="Rohde M."/>
            <person name="Tindall B.J."/>
            <person name="Klenk H.P."/>
        </authorList>
    </citation>
    <scope>NUCLEOTIDE SEQUENCE [LARGE SCALE GENOMIC DNA]</scope>
    <source>
        <strain evidence="10 11">L21-Fru-AB</strain>
    </source>
</reference>
<proteinExistence type="inferred from homology"/>
<accession>A0A0G3EIN9</accession>
<dbReference type="GO" id="GO:0004540">
    <property type="term" value="F:RNA nuclease activity"/>
    <property type="evidence" value="ECO:0007669"/>
    <property type="project" value="InterPro"/>
</dbReference>
<dbReference type="Proteomes" id="UP000035268">
    <property type="component" value="Chromosome"/>
</dbReference>
<evidence type="ECO:0000256" key="4">
    <source>
        <dbReference type="ARBA" id="ARBA00022723"/>
    </source>
</evidence>
<evidence type="ECO:0000256" key="7">
    <source>
        <dbReference type="ARBA" id="ARBA00038093"/>
    </source>
</evidence>
<dbReference type="STRING" id="1307763.L21SP4_01439"/>
<keyword evidence="8" id="KW-0800">Toxin</keyword>
<reference evidence="11" key="1">
    <citation type="submission" date="2015-02" db="EMBL/GenBank/DDBJ databases">
        <title>Description and complete genome sequence of the first cultured representative of the subdivision 5 of the Verrucomicrobia phylum.</title>
        <authorList>
            <person name="Spring S."/>
            <person name="Bunk B."/>
            <person name="Sproer C."/>
            <person name="Klenk H.-P."/>
        </authorList>
    </citation>
    <scope>NUCLEOTIDE SEQUENCE [LARGE SCALE GENOMIC DNA]</scope>
    <source>
        <strain evidence="11">L21-Fru-AB</strain>
    </source>
</reference>
<dbReference type="PANTHER" id="PTHR33653:SF1">
    <property type="entry name" value="RIBONUCLEASE VAPC2"/>
    <property type="match status" value="1"/>
</dbReference>
<keyword evidence="11" id="KW-1185">Reference proteome</keyword>
<protein>
    <recommendedName>
        <fullName evidence="8">Ribonuclease VapC</fullName>
        <shortName evidence="8">RNase VapC</shortName>
        <ecNumber evidence="8">3.1.-.-</ecNumber>
    </recommendedName>
    <alternativeName>
        <fullName evidence="8">Toxin VapC</fullName>
    </alternativeName>
</protein>
<keyword evidence="5 8" id="KW-0378">Hydrolase</keyword>
<evidence type="ECO:0000256" key="2">
    <source>
        <dbReference type="ARBA" id="ARBA00022649"/>
    </source>
</evidence>
<feature type="binding site" evidence="8">
    <location>
        <position position="93"/>
    </location>
    <ligand>
        <name>Mg(2+)</name>
        <dbReference type="ChEBI" id="CHEBI:18420"/>
    </ligand>
</feature>